<evidence type="ECO:0000256" key="1">
    <source>
        <dbReference type="SAM" id="MobiDB-lite"/>
    </source>
</evidence>
<keyword evidence="2" id="KW-0812">Transmembrane</keyword>
<sequence length="260" mass="28789">MQPASVCVTLSLCILPAFANVEKTVFLAPPTIHVPTDHPNLDDLQLHVFSPLQSSSRLTLDAAFPSTESPKGVESWYLLDDLNQGQRYEVRICWSATQPTSFWLYTHTLSTVFKTPALTSALASYSETRQSVQVNVDNIEPRIHKLTNTPSTPKPTQSSLLFLQVFAAADYFTTNKTLMNHVPLVAVDIILDPFIFNILPKSLLPTGAYLIVLAVGAWFLSEFVWQHLYRLSQNKGARQGSQRGGDNDGIALDSLSKKVS</sequence>
<feature type="chain" id="PRO_5013071625" evidence="3">
    <location>
        <begin position="20"/>
        <end position="260"/>
    </location>
</feature>
<dbReference type="GO" id="GO:0006506">
    <property type="term" value="P:GPI anchor biosynthetic process"/>
    <property type="evidence" value="ECO:0007669"/>
    <property type="project" value="TreeGrafter"/>
</dbReference>
<organism evidence="4 5">
    <name type="scientific">Lasallia pustulata</name>
    <dbReference type="NCBI Taxonomy" id="136370"/>
    <lineage>
        <taxon>Eukaryota</taxon>
        <taxon>Fungi</taxon>
        <taxon>Dikarya</taxon>
        <taxon>Ascomycota</taxon>
        <taxon>Pezizomycotina</taxon>
        <taxon>Lecanoromycetes</taxon>
        <taxon>OSLEUM clade</taxon>
        <taxon>Umbilicariomycetidae</taxon>
        <taxon>Umbilicariales</taxon>
        <taxon>Umbilicariaceae</taxon>
        <taxon>Lasallia</taxon>
    </lineage>
</organism>
<evidence type="ECO:0000313" key="4">
    <source>
        <dbReference type="EMBL" id="SLM35840.1"/>
    </source>
</evidence>
<evidence type="ECO:0000256" key="3">
    <source>
        <dbReference type="SAM" id="SignalP"/>
    </source>
</evidence>
<keyword evidence="2" id="KW-1133">Transmembrane helix</keyword>
<dbReference type="Proteomes" id="UP000192927">
    <property type="component" value="Unassembled WGS sequence"/>
</dbReference>
<reference evidence="5" key="1">
    <citation type="submission" date="2017-03" db="EMBL/GenBank/DDBJ databases">
        <authorList>
            <person name="Sharma R."/>
            <person name="Thines M."/>
        </authorList>
    </citation>
    <scope>NUCLEOTIDE SEQUENCE [LARGE SCALE GENOMIC DNA]</scope>
</reference>
<keyword evidence="3" id="KW-0732">Signal</keyword>
<protein>
    <submittedName>
        <fullName evidence="4">Uncharacterized protein</fullName>
    </submittedName>
</protein>
<keyword evidence="2" id="KW-0472">Membrane</keyword>
<name>A0A1W5CYI5_9LECA</name>
<dbReference type="GO" id="GO:0031501">
    <property type="term" value="C:mannosyltransferase complex"/>
    <property type="evidence" value="ECO:0007669"/>
    <property type="project" value="TreeGrafter"/>
</dbReference>
<dbReference type="EMBL" id="FWEW01000824">
    <property type="protein sequence ID" value="SLM35840.1"/>
    <property type="molecule type" value="Genomic_DNA"/>
</dbReference>
<feature type="region of interest" description="Disordered" evidence="1">
    <location>
        <begin position="236"/>
        <end position="260"/>
    </location>
</feature>
<feature type="transmembrane region" description="Helical" evidence="2">
    <location>
        <begin position="207"/>
        <end position="225"/>
    </location>
</feature>
<proteinExistence type="predicted"/>
<dbReference type="AlphaFoldDB" id="A0A1W5CYI5"/>
<dbReference type="GO" id="GO:0000030">
    <property type="term" value="F:mannosyltransferase activity"/>
    <property type="evidence" value="ECO:0007669"/>
    <property type="project" value="TreeGrafter"/>
</dbReference>
<evidence type="ECO:0000256" key="2">
    <source>
        <dbReference type="SAM" id="Phobius"/>
    </source>
</evidence>
<dbReference type="GO" id="GO:0005789">
    <property type="term" value="C:endoplasmic reticulum membrane"/>
    <property type="evidence" value="ECO:0007669"/>
    <property type="project" value="TreeGrafter"/>
</dbReference>
<dbReference type="Pfam" id="PF10333">
    <property type="entry name" value="Pga1"/>
    <property type="match status" value="1"/>
</dbReference>
<dbReference type="PANTHER" id="PTHR28022:SF1">
    <property type="entry name" value="GPI MANNOSYLTRANSFERASE 2 SUBUNIT PGA1"/>
    <property type="match status" value="1"/>
</dbReference>
<evidence type="ECO:0000313" key="5">
    <source>
        <dbReference type="Proteomes" id="UP000192927"/>
    </source>
</evidence>
<keyword evidence="5" id="KW-1185">Reference proteome</keyword>
<dbReference type="InterPro" id="IPR019433">
    <property type="entry name" value="GPI_ManTrfase_II_coact_Pga1"/>
</dbReference>
<accession>A0A1W5CYI5</accession>
<dbReference type="PANTHER" id="PTHR28022">
    <property type="entry name" value="GPI MANNOSYLTRANSFERASE 2 SUBUNIT PGA1"/>
    <property type="match status" value="1"/>
</dbReference>
<feature type="signal peptide" evidence="3">
    <location>
        <begin position="1"/>
        <end position="19"/>
    </location>
</feature>